<accession>A0AAW0TTH5</accession>
<comment type="caution">
    <text evidence="1">The sequence shown here is derived from an EMBL/GenBank/DDBJ whole genome shotgun (WGS) entry which is preliminary data.</text>
</comment>
<evidence type="ECO:0000313" key="2">
    <source>
        <dbReference type="Proteomes" id="UP001487740"/>
    </source>
</evidence>
<dbReference type="Gene3D" id="3.40.50.2300">
    <property type="match status" value="1"/>
</dbReference>
<dbReference type="EMBL" id="JARAKH010000026">
    <property type="protein sequence ID" value="KAK8389902.1"/>
    <property type="molecule type" value="Genomic_DNA"/>
</dbReference>
<reference evidence="1 2" key="1">
    <citation type="submission" date="2023-03" db="EMBL/GenBank/DDBJ databases">
        <title>High-quality genome of Scylla paramamosain provides insights in environmental adaptation.</title>
        <authorList>
            <person name="Zhang L."/>
        </authorList>
    </citation>
    <scope>NUCLEOTIDE SEQUENCE [LARGE SCALE GENOMIC DNA]</scope>
    <source>
        <strain evidence="1">LZ_2023a</strain>
        <tissue evidence="1">Muscle</tissue>
    </source>
</reference>
<sequence>MFRKREYEKAIQDAVSSLSKLDLKFMRTIALVNSTISMGINPSPTSILNSLCEKFLPENVSAIIFLSCTENYGRATASAQYFLQLAGYLGIPVIAWNADNPGLEQAAQTGTKDPAGALCASPGGGNA</sequence>
<name>A0AAW0TTH5_SCYPA</name>
<protein>
    <submittedName>
        <fullName evidence="1">Uncharacterized protein</fullName>
    </submittedName>
</protein>
<dbReference type="AlphaFoldDB" id="A0AAW0TTH5"/>
<keyword evidence="2" id="KW-1185">Reference proteome</keyword>
<evidence type="ECO:0000313" key="1">
    <source>
        <dbReference type="EMBL" id="KAK8389902.1"/>
    </source>
</evidence>
<dbReference type="Proteomes" id="UP001487740">
    <property type="component" value="Unassembled WGS sequence"/>
</dbReference>
<proteinExistence type="predicted"/>
<organism evidence="1 2">
    <name type="scientific">Scylla paramamosain</name>
    <name type="common">Mud crab</name>
    <dbReference type="NCBI Taxonomy" id="85552"/>
    <lineage>
        <taxon>Eukaryota</taxon>
        <taxon>Metazoa</taxon>
        <taxon>Ecdysozoa</taxon>
        <taxon>Arthropoda</taxon>
        <taxon>Crustacea</taxon>
        <taxon>Multicrustacea</taxon>
        <taxon>Malacostraca</taxon>
        <taxon>Eumalacostraca</taxon>
        <taxon>Eucarida</taxon>
        <taxon>Decapoda</taxon>
        <taxon>Pleocyemata</taxon>
        <taxon>Brachyura</taxon>
        <taxon>Eubrachyura</taxon>
        <taxon>Portunoidea</taxon>
        <taxon>Portunidae</taxon>
        <taxon>Portuninae</taxon>
        <taxon>Scylla</taxon>
    </lineage>
</organism>
<gene>
    <name evidence="1" type="ORF">O3P69_012830</name>
</gene>